<keyword evidence="1" id="KW-1133">Transmembrane helix</keyword>
<dbReference type="AlphaFoldDB" id="A0A9X5E2N7"/>
<evidence type="ECO:0000256" key="1">
    <source>
        <dbReference type="SAM" id="Phobius"/>
    </source>
</evidence>
<dbReference type="Proteomes" id="UP000031532">
    <property type="component" value="Unassembled WGS sequence"/>
</dbReference>
<protein>
    <submittedName>
        <fullName evidence="2">Uncharacterized protein</fullName>
    </submittedName>
</protein>
<accession>A0A9X5E2N7</accession>
<proteinExistence type="predicted"/>
<evidence type="ECO:0000313" key="3">
    <source>
        <dbReference type="Proteomes" id="UP000031532"/>
    </source>
</evidence>
<feature type="transmembrane region" description="Helical" evidence="1">
    <location>
        <begin position="39"/>
        <end position="59"/>
    </location>
</feature>
<gene>
    <name evidence="2" type="ORF">QH73_0004610</name>
</gene>
<sequence length="103" mass="11965">MNTIIAASICIFLAGSCYFLMNWMTFFHRQPDPSVEDKFLAFTILIVATFFWVLLIPVYCFRLFTKLFLHAIEAIKQPAINKTKLTTGYSEVLRTDYKVKSQI</sequence>
<keyword evidence="1" id="KW-0472">Membrane</keyword>
<organism evidence="2 3">
    <name type="scientific">Scytonema millei VB511283</name>
    <dbReference type="NCBI Taxonomy" id="1245923"/>
    <lineage>
        <taxon>Bacteria</taxon>
        <taxon>Bacillati</taxon>
        <taxon>Cyanobacteriota</taxon>
        <taxon>Cyanophyceae</taxon>
        <taxon>Nostocales</taxon>
        <taxon>Scytonemataceae</taxon>
        <taxon>Scytonema</taxon>
    </lineage>
</organism>
<dbReference type="EMBL" id="JTJC03000001">
    <property type="protein sequence ID" value="NHC33952.1"/>
    <property type="molecule type" value="Genomic_DNA"/>
</dbReference>
<evidence type="ECO:0000313" key="2">
    <source>
        <dbReference type="EMBL" id="NHC33952.1"/>
    </source>
</evidence>
<dbReference type="OrthoDB" id="487945at2"/>
<keyword evidence="3" id="KW-1185">Reference proteome</keyword>
<name>A0A9X5E2N7_9CYAN</name>
<reference evidence="2 3" key="1">
    <citation type="journal article" date="2015" name="Genome Announc.">
        <title>Draft Genome Sequence of the Terrestrial Cyanobacterium Scytonema millei VB511283, Isolated from Eastern India.</title>
        <authorList>
            <person name="Sen D."/>
            <person name="Chandrababunaidu M.M."/>
            <person name="Singh D."/>
            <person name="Sanghi N."/>
            <person name="Ghorai A."/>
            <person name="Mishra G.P."/>
            <person name="Madduluri M."/>
            <person name="Adhikary S.P."/>
            <person name="Tripathy S."/>
        </authorList>
    </citation>
    <scope>NUCLEOTIDE SEQUENCE [LARGE SCALE GENOMIC DNA]</scope>
    <source>
        <strain evidence="2 3">VB511283</strain>
    </source>
</reference>
<comment type="caution">
    <text evidence="2">The sequence shown here is derived from an EMBL/GenBank/DDBJ whole genome shotgun (WGS) entry which is preliminary data.</text>
</comment>
<feature type="transmembrane region" description="Helical" evidence="1">
    <location>
        <begin position="6"/>
        <end position="27"/>
    </location>
</feature>
<keyword evidence="1" id="KW-0812">Transmembrane</keyword>